<dbReference type="SUPFAM" id="SSF52980">
    <property type="entry name" value="Restriction endonuclease-like"/>
    <property type="match status" value="1"/>
</dbReference>
<reference evidence="2 3" key="1">
    <citation type="submission" date="2023-04" db="EMBL/GenBank/DDBJ databases">
        <title>Spirochaete genome identified in red abalone sample constitutes a novel genus.</title>
        <authorList>
            <person name="Sharma S.P."/>
            <person name="Purcell C.M."/>
            <person name="Hyde J.R."/>
            <person name="Severin A.J."/>
        </authorList>
    </citation>
    <scope>NUCLEOTIDE SEQUENCE [LARGE SCALE GENOMIC DNA]</scope>
    <source>
        <strain evidence="2 3">SP-2023</strain>
    </source>
</reference>
<keyword evidence="3" id="KW-1185">Reference proteome</keyword>
<dbReference type="EMBL" id="CP123443">
    <property type="protein sequence ID" value="WGK69335.1"/>
    <property type="molecule type" value="Genomic_DNA"/>
</dbReference>
<proteinExistence type="predicted"/>
<evidence type="ECO:0000313" key="3">
    <source>
        <dbReference type="Proteomes" id="UP001228690"/>
    </source>
</evidence>
<evidence type="ECO:0008006" key="4">
    <source>
        <dbReference type="Google" id="ProtNLM"/>
    </source>
</evidence>
<gene>
    <name evidence="2" type="ORF">P0082_00320</name>
</gene>
<dbReference type="PANTHER" id="PTHR38753:SF1">
    <property type="entry name" value="SLR1441 PROTEIN"/>
    <property type="match status" value="1"/>
</dbReference>
<dbReference type="RefSeq" id="WP_326927518.1">
    <property type="nucleotide sequence ID" value="NZ_CP123443.1"/>
</dbReference>
<dbReference type="PANTHER" id="PTHR38753">
    <property type="entry name" value="SLR1441 PROTEIN"/>
    <property type="match status" value="1"/>
</dbReference>
<organism evidence="2 3">
    <name type="scientific">Candidatus Haliotispira prima</name>
    <dbReference type="NCBI Taxonomy" id="3034016"/>
    <lineage>
        <taxon>Bacteria</taxon>
        <taxon>Pseudomonadati</taxon>
        <taxon>Spirochaetota</taxon>
        <taxon>Spirochaetia</taxon>
        <taxon>Spirochaetales</taxon>
        <taxon>Spirochaetaceae</taxon>
        <taxon>Candidatus Haliotispira</taxon>
    </lineage>
</organism>
<dbReference type="InterPro" id="IPR011335">
    <property type="entry name" value="Restrct_endonuc-II-like"/>
</dbReference>
<accession>A0ABY8MH38</accession>
<evidence type="ECO:0000256" key="1">
    <source>
        <dbReference type="SAM" id="MobiDB-lite"/>
    </source>
</evidence>
<sequence length="261" mass="29921">MNNTKLDNMLQGMFQGIAESRKSQAKADLEFRESMAKLQESQAQTDLQMRESQAESRKSMAEFRKSMAEFRESEAKANSEFREQLRESQAKSDLEFQKLQKFQAETGLQIREMGRRVDDVAKQLGHIGINTGDFAEELFWSSLKANPVLGGTLYNRVVRNVWDDEGNTEYDILLFNHNSVAIIEVKYKAKSSDIKNLLKKVDTFRNSHPDHAKHNIYLGLATTTRDRYYEKLVAKATEAGIYLLGQEGNHVELLSDKVQIF</sequence>
<dbReference type="Proteomes" id="UP001228690">
    <property type="component" value="Chromosome"/>
</dbReference>
<evidence type="ECO:0000313" key="2">
    <source>
        <dbReference type="EMBL" id="WGK69335.1"/>
    </source>
</evidence>
<feature type="region of interest" description="Disordered" evidence="1">
    <location>
        <begin position="36"/>
        <end position="56"/>
    </location>
</feature>
<name>A0ABY8MH38_9SPIO</name>
<protein>
    <recommendedName>
        <fullName evidence="4">DUF3782 domain-containing protein</fullName>
    </recommendedName>
</protein>